<evidence type="ECO:0000256" key="2">
    <source>
        <dbReference type="SAM" id="Phobius"/>
    </source>
</evidence>
<gene>
    <name evidence="3" type="ORF">QBC36DRAFT_349064</name>
</gene>
<dbReference type="AlphaFoldDB" id="A0AAN6W3N9"/>
<evidence type="ECO:0000313" key="4">
    <source>
        <dbReference type="Proteomes" id="UP001302321"/>
    </source>
</evidence>
<reference evidence="3" key="1">
    <citation type="journal article" date="2023" name="Mol. Phylogenet. Evol.">
        <title>Genome-scale phylogeny and comparative genomics of the fungal order Sordariales.</title>
        <authorList>
            <person name="Hensen N."/>
            <person name="Bonometti L."/>
            <person name="Westerberg I."/>
            <person name="Brannstrom I.O."/>
            <person name="Guillou S."/>
            <person name="Cros-Aarteil S."/>
            <person name="Calhoun S."/>
            <person name="Haridas S."/>
            <person name="Kuo A."/>
            <person name="Mondo S."/>
            <person name="Pangilinan J."/>
            <person name="Riley R."/>
            <person name="LaButti K."/>
            <person name="Andreopoulos B."/>
            <person name="Lipzen A."/>
            <person name="Chen C."/>
            <person name="Yan M."/>
            <person name="Daum C."/>
            <person name="Ng V."/>
            <person name="Clum A."/>
            <person name="Steindorff A."/>
            <person name="Ohm R.A."/>
            <person name="Martin F."/>
            <person name="Silar P."/>
            <person name="Natvig D.O."/>
            <person name="Lalanne C."/>
            <person name="Gautier V."/>
            <person name="Ament-Velasquez S.L."/>
            <person name="Kruys A."/>
            <person name="Hutchinson M.I."/>
            <person name="Powell A.J."/>
            <person name="Barry K."/>
            <person name="Miller A.N."/>
            <person name="Grigoriev I.V."/>
            <person name="Debuchy R."/>
            <person name="Gladieux P."/>
            <person name="Hiltunen Thoren M."/>
            <person name="Johannesson H."/>
        </authorList>
    </citation>
    <scope>NUCLEOTIDE SEQUENCE</scope>
    <source>
        <strain evidence="3">CBS 892.96</strain>
    </source>
</reference>
<keyword evidence="2" id="KW-0812">Transmembrane</keyword>
<evidence type="ECO:0000256" key="1">
    <source>
        <dbReference type="SAM" id="MobiDB-lite"/>
    </source>
</evidence>
<keyword evidence="4" id="KW-1185">Reference proteome</keyword>
<keyword evidence="2" id="KW-1133">Transmembrane helix</keyword>
<keyword evidence="2" id="KW-0472">Membrane</keyword>
<sequence>MGLVYPIVVFGCHNLVASCTAVFGVFKPMRDAGDTGKTNAKQTAEDARDPRGDSTYTCIVDPSFRTWILDVCKQNGH</sequence>
<name>A0AAN6W3N9_9PEZI</name>
<dbReference type="Proteomes" id="UP001302321">
    <property type="component" value="Unassembled WGS sequence"/>
</dbReference>
<accession>A0AAN6W3N9</accession>
<protein>
    <submittedName>
        <fullName evidence="3">Uncharacterized protein</fullName>
    </submittedName>
</protein>
<evidence type="ECO:0000313" key="3">
    <source>
        <dbReference type="EMBL" id="KAK4173072.1"/>
    </source>
</evidence>
<proteinExistence type="predicted"/>
<dbReference type="EMBL" id="MU866371">
    <property type="protein sequence ID" value="KAK4173072.1"/>
    <property type="molecule type" value="Genomic_DNA"/>
</dbReference>
<reference evidence="3" key="2">
    <citation type="submission" date="2023-05" db="EMBL/GenBank/DDBJ databases">
        <authorList>
            <consortium name="Lawrence Berkeley National Laboratory"/>
            <person name="Steindorff A."/>
            <person name="Hensen N."/>
            <person name="Bonometti L."/>
            <person name="Westerberg I."/>
            <person name="Brannstrom I.O."/>
            <person name="Guillou S."/>
            <person name="Cros-Aarteil S."/>
            <person name="Calhoun S."/>
            <person name="Haridas S."/>
            <person name="Kuo A."/>
            <person name="Mondo S."/>
            <person name="Pangilinan J."/>
            <person name="Riley R."/>
            <person name="Labutti K."/>
            <person name="Andreopoulos B."/>
            <person name="Lipzen A."/>
            <person name="Chen C."/>
            <person name="Yanf M."/>
            <person name="Daum C."/>
            <person name="Ng V."/>
            <person name="Clum A."/>
            <person name="Ohm R."/>
            <person name="Martin F."/>
            <person name="Silar P."/>
            <person name="Natvig D."/>
            <person name="Lalanne C."/>
            <person name="Gautier V."/>
            <person name="Ament-Velasquez S.L."/>
            <person name="Kruys A."/>
            <person name="Hutchinson M.I."/>
            <person name="Powell A.J."/>
            <person name="Barry K."/>
            <person name="Miller A.N."/>
            <person name="Grigoriev I.V."/>
            <person name="Debuchy R."/>
            <person name="Gladieux P."/>
            <person name="Thoren M.H."/>
            <person name="Johannesson H."/>
        </authorList>
    </citation>
    <scope>NUCLEOTIDE SEQUENCE</scope>
    <source>
        <strain evidence="3">CBS 892.96</strain>
    </source>
</reference>
<comment type="caution">
    <text evidence="3">The sequence shown here is derived from an EMBL/GenBank/DDBJ whole genome shotgun (WGS) entry which is preliminary data.</text>
</comment>
<feature type="region of interest" description="Disordered" evidence="1">
    <location>
        <begin position="32"/>
        <end position="51"/>
    </location>
</feature>
<organism evidence="3 4">
    <name type="scientific">Triangularia setosa</name>
    <dbReference type="NCBI Taxonomy" id="2587417"/>
    <lineage>
        <taxon>Eukaryota</taxon>
        <taxon>Fungi</taxon>
        <taxon>Dikarya</taxon>
        <taxon>Ascomycota</taxon>
        <taxon>Pezizomycotina</taxon>
        <taxon>Sordariomycetes</taxon>
        <taxon>Sordariomycetidae</taxon>
        <taxon>Sordariales</taxon>
        <taxon>Podosporaceae</taxon>
        <taxon>Triangularia</taxon>
    </lineage>
</organism>
<feature type="transmembrane region" description="Helical" evidence="2">
    <location>
        <begin position="6"/>
        <end position="26"/>
    </location>
</feature>